<gene>
    <name evidence="2" type="ORF">IQ215_14165</name>
</gene>
<feature type="domain" description="Metal-dependent phosphohydrolase 7TM extracellular" evidence="1">
    <location>
        <begin position="80"/>
        <end position="371"/>
    </location>
</feature>
<keyword evidence="3" id="KW-1185">Reference proteome</keyword>
<protein>
    <recommendedName>
        <fullName evidence="1">Metal-dependent phosphohydrolase 7TM extracellular domain-containing protein</fullName>
    </recommendedName>
</protein>
<dbReference type="InterPro" id="IPR052722">
    <property type="entry name" value="PgpH_phosphodiesterase"/>
</dbReference>
<dbReference type="EMBL" id="JADEWC010000059">
    <property type="protein sequence ID" value="MBE9223838.1"/>
    <property type="molecule type" value="Genomic_DNA"/>
</dbReference>
<dbReference type="PANTHER" id="PTHR36442:SF1">
    <property type="entry name" value="CYCLIC-DI-AMP PHOSPHODIESTERASE PGPH"/>
    <property type="match status" value="1"/>
</dbReference>
<organism evidence="2 3">
    <name type="scientific">Cyanobacterium stanieri LEGE 03274</name>
    <dbReference type="NCBI Taxonomy" id="1828756"/>
    <lineage>
        <taxon>Bacteria</taxon>
        <taxon>Bacillati</taxon>
        <taxon>Cyanobacteriota</taxon>
        <taxon>Cyanophyceae</taxon>
        <taxon>Oscillatoriophycideae</taxon>
        <taxon>Chroococcales</taxon>
        <taxon>Geminocystaceae</taxon>
        <taxon>Cyanobacterium</taxon>
    </lineage>
</organism>
<reference evidence="2 3" key="1">
    <citation type="submission" date="2020-10" db="EMBL/GenBank/DDBJ databases">
        <authorList>
            <person name="Castelo-Branco R."/>
            <person name="Eusebio N."/>
            <person name="Adriana R."/>
            <person name="Vieira A."/>
            <person name="Brugerolle De Fraissinette N."/>
            <person name="Rezende De Castro R."/>
            <person name="Schneider M.P."/>
            <person name="Vasconcelos V."/>
            <person name="Leao P.N."/>
        </authorList>
    </citation>
    <scope>NUCLEOTIDE SEQUENCE [LARGE SCALE GENOMIC DNA]</scope>
    <source>
        <strain evidence="2 3">LEGE 03274</strain>
    </source>
</reference>
<proteinExistence type="predicted"/>
<dbReference type="Proteomes" id="UP000654604">
    <property type="component" value="Unassembled WGS sequence"/>
</dbReference>
<dbReference type="InterPro" id="IPR011624">
    <property type="entry name" value="Metal-dep_PHydrolase_7TM_extra"/>
</dbReference>
<accession>A0ABR9V7G5</accession>
<comment type="caution">
    <text evidence="2">The sequence shown here is derived from an EMBL/GenBank/DDBJ whole genome shotgun (WGS) entry which is preliminary data.</text>
</comment>
<sequence>MKTLQSISQTLKKWQQAYGNPSHQEYPQQSCSETDQNMGTKPKWFKLICKVHPPVMILLSATTITGIISYRYYNQPELAVGTIAPNTIVAPEDGSFIDHQTTEELRRNTRSGLLPTLKEDTTTTESVKNTIRERLEKIQQAREVLLANPEIDGGIISREAVQYLRGMDEAQWRSVIENRDNLDILQESDSSDAMFKGAVEELINYQQRVSEEEFDNLINQIAIHRSNYGVAMDLLANLSELNEGEKKRFLDLTERRWREIRDLVNGVTSRILNQGIPFGLPEEMRVRAVENNLSAQGVSGDLKGALVSLISNNLRTNLVTDEEATKARAERAAEEIKPIVVSIQANEAIVREGQQITQADFVLLDNFGLSRRSINWGGVLTSGALT</sequence>
<name>A0ABR9V7G5_9CHRO</name>
<feature type="non-terminal residue" evidence="2">
    <location>
        <position position="386"/>
    </location>
</feature>
<evidence type="ECO:0000313" key="3">
    <source>
        <dbReference type="Proteomes" id="UP000654604"/>
    </source>
</evidence>
<dbReference type="PANTHER" id="PTHR36442">
    <property type="entry name" value="CYCLIC-DI-AMP PHOSPHODIESTERASE PGPH"/>
    <property type="match status" value="1"/>
</dbReference>
<evidence type="ECO:0000313" key="2">
    <source>
        <dbReference type="EMBL" id="MBE9223838.1"/>
    </source>
</evidence>
<evidence type="ECO:0000259" key="1">
    <source>
        <dbReference type="Pfam" id="PF07697"/>
    </source>
</evidence>
<dbReference type="Pfam" id="PF07697">
    <property type="entry name" value="7TMR-HDED"/>
    <property type="match status" value="1"/>
</dbReference>